<reference evidence="3 4" key="1">
    <citation type="journal article" date="2024" name="J. Plant Pathol.">
        <title>Sequence and assembly of the genome of Seiridium unicorne, isolate CBS 538.82, causal agent of cypress canker disease.</title>
        <authorList>
            <person name="Scali E."/>
            <person name="Rocca G.D."/>
            <person name="Danti R."/>
            <person name="Garbelotto M."/>
            <person name="Barberini S."/>
            <person name="Baroncelli R."/>
            <person name="Emiliani G."/>
        </authorList>
    </citation>
    <scope>NUCLEOTIDE SEQUENCE [LARGE SCALE GENOMIC DNA]</scope>
    <source>
        <strain evidence="3 4">BM-138-508</strain>
    </source>
</reference>
<proteinExistence type="predicted"/>
<feature type="compositionally biased region" description="Basic and acidic residues" evidence="2">
    <location>
        <begin position="22"/>
        <end position="51"/>
    </location>
</feature>
<keyword evidence="1" id="KW-0175">Coiled coil</keyword>
<sequence>MAAPRRKAPQGDNNSSRPAKIAKTDSKSDDGGPSREWTDDHTLDEAVDDPKPLRLSDTDVSILRDTAVHTQNANCVLTDILAVKNKKMELMALKLERKNHEINQLEEIIKQKTRINREKQSTIKSLDSKLEKLDDEFDEFKHEAAKLIVKAVEQIRLHNEKQQAHMKARGQVQYNKGYDEGGGYPHPDELDAAQDSLKKAVADDLEALGEVNVRLRELFDYVGINIVVRK</sequence>
<gene>
    <name evidence="3" type="ORF">SUNI508_00154</name>
</gene>
<name>A0ABR2VIB3_9PEZI</name>
<keyword evidence="4" id="KW-1185">Reference proteome</keyword>
<comment type="caution">
    <text evidence="3">The sequence shown here is derived from an EMBL/GenBank/DDBJ whole genome shotgun (WGS) entry which is preliminary data.</text>
</comment>
<organism evidence="3 4">
    <name type="scientific">Seiridium unicorne</name>
    <dbReference type="NCBI Taxonomy" id="138068"/>
    <lineage>
        <taxon>Eukaryota</taxon>
        <taxon>Fungi</taxon>
        <taxon>Dikarya</taxon>
        <taxon>Ascomycota</taxon>
        <taxon>Pezizomycotina</taxon>
        <taxon>Sordariomycetes</taxon>
        <taxon>Xylariomycetidae</taxon>
        <taxon>Amphisphaeriales</taxon>
        <taxon>Sporocadaceae</taxon>
        <taxon>Seiridium</taxon>
    </lineage>
</organism>
<evidence type="ECO:0000313" key="4">
    <source>
        <dbReference type="Proteomes" id="UP001408356"/>
    </source>
</evidence>
<accession>A0ABR2VIB3</accession>
<feature type="region of interest" description="Disordered" evidence="2">
    <location>
        <begin position="1"/>
        <end position="51"/>
    </location>
</feature>
<evidence type="ECO:0000256" key="2">
    <source>
        <dbReference type="SAM" id="MobiDB-lite"/>
    </source>
</evidence>
<feature type="coiled-coil region" evidence="1">
    <location>
        <begin position="83"/>
        <end position="150"/>
    </location>
</feature>
<dbReference type="Proteomes" id="UP001408356">
    <property type="component" value="Unassembled WGS sequence"/>
</dbReference>
<protein>
    <submittedName>
        <fullName evidence="3">Uncharacterized protein</fullName>
    </submittedName>
</protein>
<evidence type="ECO:0000313" key="3">
    <source>
        <dbReference type="EMBL" id="KAK9426627.1"/>
    </source>
</evidence>
<dbReference type="EMBL" id="JARVKF010000001">
    <property type="protein sequence ID" value="KAK9426627.1"/>
    <property type="molecule type" value="Genomic_DNA"/>
</dbReference>
<evidence type="ECO:0000256" key="1">
    <source>
        <dbReference type="SAM" id="Coils"/>
    </source>
</evidence>